<dbReference type="EMBL" id="JBHTIS010004509">
    <property type="protein sequence ID" value="MFD1052541.1"/>
    <property type="molecule type" value="Genomic_DNA"/>
</dbReference>
<evidence type="ECO:0000313" key="2">
    <source>
        <dbReference type="EMBL" id="MFD1052541.1"/>
    </source>
</evidence>
<comment type="caution">
    <text evidence="2">The sequence shown here is derived from an EMBL/GenBank/DDBJ whole genome shotgun (WGS) entry which is preliminary data.</text>
</comment>
<protein>
    <submittedName>
        <fullName evidence="2">FAD-dependent monooxygenase</fullName>
    </submittedName>
</protein>
<organism evidence="2 3">
    <name type="scientific">Kibdelosporangium lantanae</name>
    <dbReference type="NCBI Taxonomy" id="1497396"/>
    <lineage>
        <taxon>Bacteria</taxon>
        <taxon>Bacillati</taxon>
        <taxon>Actinomycetota</taxon>
        <taxon>Actinomycetes</taxon>
        <taxon>Pseudonocardiales</taxon>
        <taxon>Pseudonocardiaceae</taxon>
        <taxon>Kibdelosporangium</taxon>
    </lineage>
</organism>
<sequence>MSEVVVVGAGPVGLMLASELALGGLRPVVLEKRAEPGDLPRANGIMGVATRLL</sequence>
<reference evidence="3" key="1">
    <citation type="journal article" date="2019" name="Int. J. Syst. Evol. Microbiol.">
        <title>The Global Catalogue of Microorganisms (GCM) 10K type strain sequencing project: providing services to taxonomists for standard genome sequencing and annotation.</title>
        <authorList>
            <consortium name="The Broad Institute Genomics Platform"/>
            <consortium name="The Broad Institute Genome Sequencing Center for Infectious Disease"/>
            <person name="Wu L."/>
            <person name="Ma J."/>
        </authorList>
    </citation>
    <scope>NUCLEOTIDE SEQUENCE [LARGE SCALE GENOMIC DNA]</scope>
    <source>
        <strain evidence="3">JCM 31486</strain>
    </source>
</reference>
<dbReference type="GO" id="GO:0004497">
    <property type="term" value="F:monooxygenase activity"/>
    <property type="evidence" value="ECO:0007669"/>
    <property type="project" value="UniProtKB-KW"/>
</dbReference>
<dbReference type="Gene3D" id="3.50.50.60">
    <property type="entry name" value="FAD/NAD(P)-binding domain"/>
    <property type="match status" value="1"/>
</dbReference>
<dbReference type="Pfam" id="PF01494">
    <property type="entry name" value="FAD_binding_3"/>
    <property type="match status" value="1"/>
</dbReference>
<dbReference type="InterPro" id="IPR002938">
    <property type="entry name" value="FAD-bd"/>
</dbReference>
<evidence type="ECO:0000313" key="3">
    <source>
        <dbReference type="Proteomes" id="UP001597045"/>
    </source>
</evidence>
<keyword evidence="2" id="KW-0503">Monooxygenase</keyword>
<name>A0ABW3MPS7_9PSEU</name>
<keyword evidence="3" id="KW-1185">Reference proteome</keyword>
<gene>
    <name evidence="2" type="ORF">ACFQ1S_46590</name>
</gene>
<accession>A0ABW3MPS7</accession>
<dbReference type="PRINTS" id="PR00419">
    <property type="entry name" value="ADXRDTASE"/>
</dbReference>
<feature type="domain" description="FAD-binding" evidence="1">
    <location>
        <begin position="2"/>
        <end position="46"/>
    </location>
</feature>
<dbReference type="Proteomes" id="UP001597045">
    <property type="component" value="Unassembled WGS sequence"/>
</dbReference>
<dbReference type="SUPFAM" id="SSF51905">
    <property type="entry name" value="FAD/NAD(P)-binding domain"/>
    <property type="match status" value="1"/>
</dbReference>
<keyword evidence="2" id="KW-0560">Oxidoreductase</keyword>
<dbReference type="InterPro" id="IPR036188">
    <property type="entry name" value="FAD/NAD-bd_sf"/>
</dbReference>
<evidence type="ECO:0000259" key="1">
    <source>
        <dbReference type="Pfam" id="PF01494"/>
    </source>
</evidence>
<proteinExistence type="predicted"/>
<feature type="non-terminal residue" evidence="2">
    <location>
        <position position="53"/>
    </location>
</feature>